<reference evidence="1 2" key="1">
    <citation type="submission" date="2019-09" db="EMBL/GenBank/DDBJ databases">
        <title>Draft genome of the ectomycorrhizal ascomycete Sphaerosporella brunnea.</title>
        <authorList>
            <consortium name="DOE Joint Genome Institute"/>
            <person name="Benucci G.M."/>
            <person name="Marozzi G."/>
            <person name="Antonielli L."/>
            <person name="Sanchez S."/>
            <person name="Marco P."/>
            <person name="Wang X."/>
            <person name="Falini L.B."/>
            <person name="Barry K."/>
            <person name="Haridas S."/>
            <person name="Lipzen A."/>
            <person name="Labutti K."/>
            <person name="Grigoriev I.V."/>
            <person name="Murat C."/>
            <person name="Martin F."/>
            <person name="Albertini E."/>
            <person name="Donnini D."/>
            <person name="Bonito G."/>
        </authorList>
    </citation>
    <scope>NUCLEOTIDE SEQUENCE [LARGE SCALE GENOMIC DNA]</scope>
    <source>
        <strain evidence="1 2">Sb_GMNB300</strain>
    </source>
</reference>
<evidence type="ECO:0000313" key="2">
    <source>
        <dbReference type="Proteomes" id="UP000326924"/>
    </source>
</evidence>
<dbReference type="EMBL" id="VXIS01000001">
    <property type="protein sequence ID" value="KAA8915073.1"/>
    <property type="molecule type" value="Genomic_DNA"/>
</dbReference>
<sequence length="274" mass="30804">MGTCLGGNPPLKYRLSLHSLTYRPQHLHPTTPQRIKMSQVYSKMVHEEVREVGTNKRITRNESATKRRRVDNSVVGRQQVPRRALAEIYPEHVKQDKCHRRQTVETYAYSIAMSQQDEMDRDAKRKVKGGSESSNRCCTPAALNSAYPLEQACYSSAHPSSAGALRPIAPGSTVRLSRCFGPIAVSTPAPRPRKPREPLSDAEAAGLIDIDTPHSAKSLKLKHHQELLALENMHEAQIAELHQQLADAHEVIYQLQRRERAIVAAWKENRHHGA</sequence>
<protein>
    <submittedName>
        <fullName evidence="1">Uncharacterized protein</fullName>
    </submittedName>
</protein>
<proteinExistence type="predicted"/>
<dbReference type="InParanoid" id="A0A5J5FBL0"/>
<dbReference type="AlphaFoldDB" id="A0A5J5FBL0"/>
<organism evidence="1 2">
    <name type="scientific">Sphaerosporella brunnea</name>
    <dbReference type="NCBI Taxonomy" id="1250544"/>
    <lineage>
        <taxon>Eukaryota</taxon>
        <taxon>Fungi</taxon>
        <taxon>Dikarya</taxon>
        <taxon>Ascomycota</taxon>
        <taxon>Pezizomycotina</taxon>
        <taxon>Pezizomycetes</taxon>
        <taxon>Pezizales</taxon>
        <taxon>Pyronemataceae</taxon>
        <taxon>Sphaerosporella</taxon>
    </lineage>
</organism>
<dbReference type="Proteomes" id="UP000326924">
    <property type="component" value="Unassembled WGS sequence"/>
</dbReference>
<evidence type="ECO:0000313" key="1">
    <source>
        <dbReference type="EMBL" id="KAA8915073.1"/>
    </source>
</evidence>
<comment type="caution">
    <text evidence="1">The sequence shown here is derived from an EMBL/GenBank/DDBJ whole genome shotgun (WGS) entry which is preliminary data.</text>
</comment>
<keyword evidence="2" id="KW-1185">Reference proteome</keyword>
<gene>
    <name evidence="1" type="ORF">FN846DRAFT_983520</name>
</gene>
<accession>A0A5J5FBL0</accession>
<name>A0A5J5FBL0_9PEZI</name>